<protein>
    <recommendedName>
        <fullName evidence="3">Cytosolic protein</fullName>
    </recommendedName>
</protein>
<dbReference type="InterPro" id="IPR009256">
    <property type="entry name" value="YqgQ-like"/>
</dbReference>
<dbReference type="Gene3D" id="1.10.287.760">
    <property type="entry name" value="YqgQ-like"/>
    <property type="match status" value="1"/>
</dbReference>
<accession>A0A265NET6</accession>
<comment type="caution">
    <text evidence="1">The sequence shown here is derived from an EMBL/GenBank/DDBJ whole genome shotgun (WGS) entry which is preliminary data.</text>
</comment>
<name>A0A265NET6_9BACI</name>
<organism evidence="1 2">
    <name type="scientific">Virgibacillus indicus</name>
    <dbReference type="NCBI Taxonomy" id="2024554"/>
    <lineage>
        <taxon>Bacteria</taxon>
        <taxon>Bacillati</taxon>
        <taxon>Bacillota</taxon>
        <taxon>Bacilli</taxon>
        <taxon>Bacillales</taxon>
        <taxon>Bacillaceae</taxon>
        <taxon>Virgibacillus</taxon>
    </lineage>
</organism>
<evidence type="ECO:0000313" key="1">
    <source>
        <dbReference type="EMBL" id="OZU89969.1"/>
    </source>
</evidence>
<dbReference type="EMBL" id="NPMS01000001">
    <property type="protein sequence ID" value="OZU89969.1"/>
    <property type="molecule type" value="Genomic_DNA"/>
</dbReference>
<dbReference type="OrthoDB" id="2361671at2"/>
<proteinExistence type="predicted"/>
<dbReference type="InterPro" id="IPR023164">
    <property type="entry name" value="YqgQ-like_sf"/>
</dbReference>
<gene>
    <name evidence="1" type="ORF">CIL03_02205</name>
</gene>
<dbReference type="AlphaFoldDB" id="A0A265NET6"/>
<dbReference type="RefSeq" id="WP_094883568.1">
    <property type="nucleotide sequence ID" value="NZ_NPMS01000001.1"/>
</dbReference>
<evidence type="ECO:0000313" key="2">
    <source>
        <dbReference type="Proteomes" id="UP000216498"/>
    </source>
</evidence>
<dbReference type="Pfam" id="PF06014">
    <property type="entry name" value="YqgQ-like"/>
    <property type="match status" value="1"/>
</dbReference>
<reference evidence="1 2" key="1">
    <citation type="submission" date="2017-08" db="EMBL/GenBank/DDBJ databases">
        <title>Virgibacillus indicus sp. nov. and Virgibacillus profoundi sp. nov, two moderately halophilic bacteria isolated from marine sediment by using the Microfluidic Streak Plate.</title>
        <authorList>
            <person name="Xu B."/>
            <person name="Hu B."/>
            <person name="Wang J."/>
            <person name="Zhu Y."/>
            <person name="Huang L."/>
            <person name="Du W."/>
            <person name="Huang Y."/>
        </authorList>
    </citation>
    <scope>NUCLEOTIDE SEQUENCE [LARGE SCALE GENOMIC DNA]</scope>
    <source>
        <strain evidence="1 2">IO3-P2-C2</strain>
    </source>
</reference>
<dbReference type="SUPFAM" id="SSF158379">
    <property type="entry name" value="YqgQ-like"/>
    <property type="match status" value="1"/>
</dbReference>
<keyword evidence="2" id="KW-1185">Reference proteome</keyword>
<evidence type="ECO:0008006" key="3">
    <source>
        <dbReference type="Google" id="ProtNLM"/>
    </source>
</evidence>
<sequence>MKTIYDVQQLLKKYGTIIYTGDRIGDLELMEMEINELFQLQFIGKQQYIEAKMLLRKKMTELQNKQGEKY</sequence>
<dbReference type="Proteomes" id="UP000216498">
    <property type="component" value="Unassembled WGS sequence"/>
</dbReference>